<dbReference type="GO" id="GO:0003677">
    <property type="term" value="F:DNA binding"/>
    <property type="evidence" value="ECO:0007669"/>
    <property type="project" value="UniProtKB-KW"/>
</dbReference>
<dbReference type="RefSeq" id="WP_132748628.1">
    <property type="nucleotide sequence ID" value="NZ_SLXK01000073.1"/>
</dbReference>
<protein>
    <submittedName>
        <fullName evidence="3">Putative transcriptional regulator</fullName>
    </submittedName>
</protein>
<evidence type="ECO:0000313" key="3">
    <source>
        <dbReference type="EMBL" id="TCP18029.1"/>
    </source>
</evidence>
<dbReference type="PANTHER" id="PTHR46558">
    <property type="entry name" value="TRACRIPTIONAL REGULATORY PROTEIN-RELATED-RELATED"/>
    <property type="match status" value="1"/>
</dbReference>
<dbReference type="CDD" id="cd00093">
    <property type="entry name" value="HTH_XRE"/>
    <property type="match status" value="1"/>
</dbReference>
<accession>A0A4R2NAB5</accession>
<gene>
    <name evidence="3" type="ORF">EV207_1738</name>
</gene>
<keyword evidence="4" id="KW-1185">Reference proteome</keyword>
<dbReference type="InterPro" id="IPR001387">
    <property type="entry name" value="Cro/C1-type_HTH"/>
</dbReference>
<dbReference type="PROSITE" id="PS50943">
    <property type="entry name" value="HTH_CROC1"/>
    <property type="match status" value="1"/>
</dbReference>
<evidence type="ECO:0000259" key="2">
    <source>
        <dbReference type="PROSITE" id="PS50943"/>
    </source>
</evidence>
<dbReference type="OrthoDB" id="6386941at2"/>
<feature type="domain" description="HTH cro/C1-type" evidence="2">
    <location>
        <begin position="5"/>
        <end position="59"/>
    </location>
</feature>
<name>A0A4R2NAB5_9BACL</name>
<dbReference type="EMBL" id="SLXK01000073">
    <property type="protein sequence ID" value="TCP18029.1"/>
    <property type="molecule type" value="Genomic_DNA"/>
</dbReference>
<sequence length="68" mass="7984">MENKLKEFRKKFHWSQEELANKLEVSRQSIISIEKGKYTPSLLLAFKIASTFDVKIEDVFIPNNEGRI</sequence>
<dbReference type="InterPro" id="IPR010982">
    <property type="entry name" value="Lambda_DNA-bd_dom_sf"/>
</dbReference>
<evidence type="ECO:0000256" key="1">
    <source>
        <dbReference type="ARBA" id="ARBA00023125"/>
    </source>
</evidence>
<dbReference type="Proteomes" id="UP000295416">
    <property type="component" value="Unassembled WGS sequence"/>
</dbReference>
<dbReference type="SMART" id="SM00530">
    <property type="entry name" value="HTH_XRE"/>
    <property type="match status" value="1"/>
</dbReference>
<dbReference type="Gene3D" id="1.10.260.40">
    <property type="entry name" value="lambda repressor-like DNA-binding domains"/>
    <property type="match status" value="1"/>
</dbReference>
<dbReference type="Pfam" id="PF01381">
    <property type="entry name" value="HTH_3"/>
    <property type="match status" value="1"/>
</dbReference>
<dbReference type="PANTHER" id="PTHR46558:SF4">
    <property type="entry name" value="DNA-BIDING PHAGE PROTEIN"/>
    <property type="match status" value="1"/>
</dbReference>
<reference evidence="3 4" key="1">
    <citation type="submission" date="2019-03" db="EMBL/GenBank/DDBJ databases">
        <title>Genomic Encyclopedia of Type Strains, Phase IV (KMG-IV): sequencing the most valuable type-strain genomes for metagenomic binning, comparative biology and taxonomic classification.</title>
        <authorList>
            <person name="Goeker M."/>
        </authorList>
    </citation>
    <scope>NUCLEOTIDE SEQUENCE [LARGE SCALE GENOMIC DNA]</scope>
    <source>
        <strain evidence="3 4">DSM 19377</strain>
    </source>
</reference>
<proteinExistence type="predicted"/>
<organism evidence="3 4">
    <name type="scientific">Scopulibacillus darangshiensis</name>
    <dbReference type="NCBI Taxonomy" id="442528"/>
    <lineage>
        <taxon>Bacteria</taxon>
        <taxon>Bacillati</taxon>
        <taxon>Bacillota</taxon>
        <taxon>Bacilli</taxon>
        <taxon>Bacillales</taxon>
        <taxon>Sporolactobacillaceae</taxon>
        <taxon>Scopulibacillus</taxon>
    </lineage>
</organism>
<dbReference type="SUPFAM" id="SSF47413">
    <property type="entry name" value="lambda repressor-like DNA-binding domains"/>
    <property type="match status" value="1"/>
</dbReference>
<comment type="caution">
    <text evidence="3">The sequence shown here is derived from an EMBL/GenBank/DDBJ whole genome shotgun (WGS) entry which is preliminary data.</text>
</comment>
<keyword evidence="1" id="KW-0238">DNA-binding</keyword>
<dbReference type="AlphaFoldDB" id="A0A4R2NAB5"/>
<evidence type="ECO:0000313" key="4">
    <source>
        <dbReference type="Proteomes" id="UP000295416"/>
    </source>
</evidence>